<name>A0A914CPZ6_9BILA</name>
<dbReference type="AlphaFoldDB" id="A0A914CPZ6"/>
<evidence type="ECO:0000313" key="1">
    <source>
        <dbReference type="Proteomes" id="UP000887540"/>
    </source>
</evidence>
<protein>
    <submittedName>
        <fullName evidence="2">Uncharacterized protein</fullName>
    </submittedName>
</protein>
<organism evidence="1 2">
    <name type="scientific">Acrobeloides nanus</name>
    <dbReference type="NCBI Taxonomy" id="290746"/>
    <lineage>
        <taxon>Eukaryota</taxon>
        <taxon>Metazoa</taxon>
        <taxon>Ecdysozoa</taxon>
        <taxon>Nematoda</taxon>
        <taxon>Chromadorea</taxon>
        <taxon>Rhabditida</taxon>
        <taxon>Tylenchina</taxon>
        <taxon>Cephalobomorpha</taxon>
        <taxon>Cephaloboidea</taxon>
        <taxon>Cephalobidae</taxon>
        <taxon>Acrobeloides</taxon>
    </lineage>
</organism>
<dbReference type="Proteomes" id="UP000887540">
    <property type="component" value="Unplaced"/>
</dbReference>
<evidence type="ECO:0000313" key="2">
    <source>
        <dbReference type="WBParaSite" id="ACRNAN_scaffold1260.g13725.t1"/>
    </source>
</evidence>
<dbReference type="WBParaSite" id="ACRNAN_scaffold1260.g13725.t1">
    <property type="protein sequence ID" value="ACRNAN_scaffold1260.g13725.t1"/>
    <property type="gene ID" value="ACRNAN_scaffold1260.g13725"/>
</dbReference>
<keyword evidence="1" id="KW-1185">Reference proteome</keyword>
<accession>A0A914CPZ6</accession>
<reference evidence="2" key="1">
    <citation type="submission" date="2022-11" db="UniProtKB">
        <authorList>
            <consortium name="WormBaseParasite"/>
        </authorList>
    </citation>
    <scope>IDENTIFICATION</scope>
</reference>
<proteinExistence type="predicted"/>
<sequence length="122" mass="14225">MVLFGNYTLSNASNFGILRYYMKLIFVAPPYYLKLDENQRVRLMAIVQNTNLTQEKLVTELISWGKTLSEELQQELQNLGNILLQQIIELENKAEQYKFSPDAEPYGNRMKGSRCNKILILF</sequence>